<dbReference type="AlphaFoldDB" id="A0A511NCQ5"/>
<evidence type="ECO:0000313" key="2">
    <source>
        <dbReference type="EMBL" id="GEM50585.1"/>
    </source>
</evidence>
<dbReference type="RefSeq" id="WP_146810310.1">
    <property type="nucleotide sequence ID" value="NZ_BJXC01000001.1"/>
</dbReference>
<comment type="caution">
    <text evidence="2">The sequence shown here is derived from an EMBL/GenBank/DDBJ whole genome shotgun (WGS) entry which is preliminary data.</text>
</comment>
<dbReference type="EMBL" id="BJXC01000001">
    <property type="protein sequence ID" value="GEM50585.1"/>
    <property type="molecule type" value="Genomic_DNA"/>
</dbReference>
<feature type="signal peptide" evidence="1">
    <location>
        <begin position="1"/>
        <end position="19"/>
    </location>
</feature>
<evidence type="ECO:0008006" key="4">
    <source>
        <dbReference type="Google" id="ProtNLM"/>
    </source>
</evidence>
<accession>A0A511NCQ5</accession>
<protein>
    <recommendedName>
        <fullName evidence="4">Sugar-binding protein</fullName>
    </recommendedName>
</protein>
<evidence type="ECO:0000313" key="3">
    <source>
        <dbReference type="Proteomes" id="UP000321245"/>
    </source>
</evidence>
<name>A0A511NCQ5_9FLAO</name>
<gene>
    <name evidence="2" type="ORF">EB1_03750</name>
</gene>
<evidence type="ECO:0000256" key="1">
    <source>
        <dbReference type="SAM" id="SignalP"/>
    </source>
</evidence>
<feature type="chain" id="PRO_5021834457" description="Sugar-binding protein" evidence="1">
    <location>
        <begin position="20"/>
        <end position="1069"/>
    </location>
</feature>
<keyword evidence="3" id="KW-1185">Reference proteome</keyword>
<sequence length="1069" mass="121371">MKKIYFQLLCLSLSGPTFAQTNPTELSNTSSLTPDMFPKTPEANGLSKFVDIPSGNYTGVATFTIPLYEIDLNGTKIPIQLSYSTKGVTVGEIATRTGLGWSLDTGASLSQQVIGTPDFIRTGTRPVIDHLTFDPIHNENDKQLAREVLDIMQGSTKPQDLQPDVYSYNIVGSGGHFIVRSNGIDGVPIPMNQDKIRRSWDYMKIYNDKGVLHNFTTDQLVQSFNSCNTNAGFEYNDPNYKIGQIITPTQHKVTYHYNEYVNSTYVTSVSSSKTISTHRSGPLPNNFGQAPETCHNYSVNKESILTKIDFPNGYIEFTYVTTLNKGDTDRKDLPGDKILKTIRVKNNAGALLRNYELNYKYVQATETYPIDRNYLKGIDYRLFLTSVEEKNSKGVYKLDYYEGSKNPTRISNDQDYWGIYNGKGNTTAIPTVRNIVGLEGFLFNFSGANKQPDLTYGVIGNLKRITYPTKGFTEIKYENDEFFKDFTLPEDYEIIDYPGYVSTDSNLNYDFDITHYFEKKISGTFNVIGRQNEPSAHGGCKIQIKNLSNNSIIFESDKYGNWSTDVNDGSYRIAIFPATMYNYECEAEFTTIEKIPKETSDTGIIGTLRVQRIQSEDAKGHTITREFTYKNPVTRKSSGKNFGESYFDPVLYDEIPFKPDEATLYTSYLQKLSITNNPGWQTSTVRGKSIGYEYVQEIYKGDGISFKKQYRFDNEHDNGYGYRPRHVIQLFWPMDGFQRGELKETIEYDASGEWVKKEIYEPDYSTELNKGLLNNNGGEAIDVGIVLKYGSKVDERPFIFDVFSVKNYWIKPLKKTTIEKLNGQEIVKEETYEYKSPPKHTYPWKISSLNSRNEKIVQETTYPLDDPSETNMSDLIEMNIHSAPVRKKTTNITKNIKLEETKSTYGKFTTKNFVLPQFVYVNKGNQPIDTSIDKEITFDAYDTYGNLTQYTVKDVTTSVIWGYKGTYPVAKIEGARISDFSATDIKAIEDAVDNATLVTKLKSLISTTSAAMITGYVYEPLKGVQQMINPNGTSVYYNYDAYGRLLNVMKEDVNGVKTTVKSNEYNYKN</sequence>
<proteinExistence type="predicted"/>
<dbReference type="STRING" id="1218108.GCA_000382425_00375"/>
<dbReference type="GeneID" id="84648661"/>
<organism evidence="2 3">
    <name type="scientific">Empedobacter brevis NBRC 14943 = ATCC 43319</name>
    <dbReference type="NCBI Taxonomy" id="1218108"/>
    <lineage>
        <taxon>Bacteria</taxon>
        <taxon>Pseudomonadati</taxon>
        <taxon>Bacteroidota</taxon>
        <taxon>Flavobacteriia</taxon>
        <taxon>Flavobacteriales</taxon>
        <taxon>Weeksellaceae</taxon>
        <taxon>Empedobacter</taxon>
    </lineage>
</organism>
<dbReference type="OrthoDB" id="9814627at2"/>
<dbReference type="Proteomes" id="UP000321245">
    <property type="component" value="Unassembled WGS sequence"/>
</dbReference>
<keyword evidence="1" id="KW-0732">Signal</keyword>
<reference evidence="2 3" key="1">
    <citation type="submission" date="2019-07" db="EMBL/GenBank/DDBJ databases">
        <title>Whole genome shotgun sequence of Empedobacter brevis NBRC 14943.</title>
        <authorList>
            <person name="Hosoyama A."/>
            <person name="Uohara A."/>
            <person name="Ohji S."/>
            <person name="Ichikawa N."/>
        </authorList>
    </citation>
    <scope>NUCLEOTIDE SEQUENCE [LARGE SCALE GENOMIC DNA]</scope>
    <source>
        <strain evidence="2 3">NBRC 14943</strain>
    </source>
</reference>